<keyword evidence="2" id="KW-1185">Reference proteome</keyword>
<dbReference type="Proteomes" id="UP001163324">
    <property type="component" value="Chromosome 2"/>
</dbReference>
<protein>
    <submittedName>
        <fullName evidence="1">Uncharacterized protein</fullName>
    </submittedName>
</protein>
<dbReference type="EMBL" id="CM047941">
    <property type="protein sequence ID" value="KAI9903420.1"/>
    <property type="molecule type" value="Genomic_DNA"/>
</dbReference>
<organism evidence="1 2">
    <name type="scientific">Trichothecium roseum</name>
    <dbReference type="NCBI Taxonomy" id="47278"/>
    <lineage>
        <taxon>Eukaryota</taxon>
        <taxon>Fungi</taxon>
        <taxon>Dikarya</taxon>
        <taxon>Ascomycota</taxon>
        <taxon>Pezizomycotina</taxon>
        <taxon>Sordariomycetes</taxon>
        <taxon>Hypocreomycetidae</taxon>
        <taxon>Hypocreales</taxon>
        <taxon>Hypocreales incertae sedis</taxon>
        <taxon>Trichothecium</taxon>
    </lineage>
</organism>
<gene>
    <name evidence="1" type="ORF">N3K66_002772</name>
</gene>
<evidence type="ECO:0000313" key="1">
    <source>
        <dbReference type="EMBL" id="KAI9903420.1"/>
    </source>
</evidence>
<reference evidence="1" key="1">
    <citation type="submission" date="2022-10" db="EMBL/GenBank/DDBJ databases">
        <title>Complete Genome of Trichothecium roseum strain YXFP-22015, a Plant Pathogen Isolated from Citrus.</title>
        <authorList>
            <person name="Wang Y."/>
            <person name="Zhu L."/>
        </authorList>
    </citation>
    <scope>NUCLEOTIDE SEQUENCE</scope>
    <source>
        <strain evidence="1">YXFP-22015</strain>
    </source>
</reference>
<accession>A0ACC0VC52</accession>
<evidence type="ECO:0000313" key="2">
    <source>
        <dbReference type="Proteomes" id="UP001163324"/>
    </source>
</evidence>
<sequence length="216" mass="21750">MSLSSTPTVAITFPGYPFESFAVSVISAAPEAVTYEVDCAPGADFDDCGITVPFTVAQGPKTLSLRYDYSGQDDGDLISDYACDVDVAKQQLKCDVSVSWSNTEDSGQSTLATTITRYMQYVVDAPVVGGADKLPDALAETTTTSAASSTSAGDEESAGGSGGGSSTAAETGAPTTGGAGEEEDGEEGDEDSAGRVNGFGGVLTVAAMVFAGALLL</sequence>
<name>A0ACC0VC52_9HYPO</name>
<comment type="caution">
    <text evidence="1">The sequence shown here is derived from an EMBL/GenBank/DDBJ whole genome shotgun (WGS) entry which is preliminary data.</text>
</comment>
<proteinExistence type="predicted"/>